<dbReference type="Pfam" id="PF00512">
    <property type="entry name" value="HisKA"/>
    <property type="match status" value="1"/>
</dbReference>
<dbReference type="Gene3D" id="1.10.287.130">
    <property type="match status" value="1"/>
</dbReference>
<dbReference type="Gene3D" id="3.30.565.10">
    <property type="entry name" value="Histidine kinase-like ATPase, C-terminal domain"/>
    <property type="match status" value="1"/>
</dbReference>
<feature type="region of interest" description="Disordered" evidence="11">
    <location>
        <begin position="1"/>
        <end position="27"/>
    </location>
</feature>
<feature type="domain" description="Histidine kinase" evidence="13">
    <location>
        <begin position="298"/>
        <end position="510"/>
    </location>
</feature>
<evidence type="ECO:0000256" key="10">
    <source>
        <dbReference type="ARBA" id="ARBA00023136"/>
    </source>
</evidence>
<proteinExistence type="predicted"/>
<dbReference type="SMART" id="SM00387">
    <property type="entry name" value="HATPase_c"/>
    <property type="match status" value="1"/>
</dbReference>
<dbReference type="Pfam" id="PF02518">
    <property type="entry name" value="HATPase_c"/>
    <property type="match status" value="1"/>
</dbReference>
<keyword evidence="4" id="KW-0597">Phosphoprotein</keyword>
<dbReference type="InterPro" id="IPR050428">
    <property type="entry name" value="TCS_sensor_his_kinase"/>
</dbReference>
<dbReference type="Gene3D" id="6.10.340.10">
    <property type="match status" value="1"/>
</dbReference>
<dbReference type="InterPro" id="IPR004358">
    <property type="entry name" value="Sig_transdc_His_kin-like_C"/>
</dbReference>
<feature type="transmembrane region" description="Helical" evidence="12">
    <location>
        <begin position="36"/>
        <end position="59"/>
    </location>
</feature>
<evidence type="ECO:0000256" key="12">
    <source>
        <dbReference type="SAM" id="Phobius"/>
    </source>
</evidence>
<dbReference type="EMBL" id="JAWDIT010000002">
    <property type="protein sequence ID" value="MDU0345534.1"/>
    <property type="molecule type" value="Genomic_DNA"/>
</dbReference>
<dbReference type="CDD" id="cd00082">
    <property type="entry name" value="HisKA"/>
    <property type="match status" value="1"/>
</dbReference>
<evidence type="ECO:0000256" key="8">
    <source>
        <dbReference type="ARBA" id="ARBA00022989"/>
    </source>
</evidence>
<dbReference type="InterPro" id="IPR003660">
    <property type="entry name" value="HAMP_dom"/>
</dbReference>
<keyword evidence="8 12" id="KW-1133">Transmembrane helix</keyword>
<dbReference type="EC" id="2.7.13.3" evidence="3"/>
<dbReference type="SMART" id="SM00388">
    <property type="entry name" value="HisKA"/>
    <property type="match status" value="1"/>
</dbReference>
<keyword evidence="9" id="KW-0902">Two-component regulatory system</keyword>
<feature type="domain" description="HAMP" evidence="14">
    <location>
        <begin position="221"/>
        <end position="283"/>
    </location>
</feature>
<dbReference type="Proteomes" id="UP001261125">
    <property type="component" value="Unassembled WGS sequence"/>
</dbReference>
<dbReference type="InterPro" id="IPR036097">
    <property type="entry name" value="HisK_dim/P_sf"/>
</dbReference>
<evidence type="ECO:0000256" key="9">
    <source>
        <dbReference type="ARBA" id="ARBA00023012"/>
    </source>
</evidence>
<dbReference type="CDD" id="cd00075">
    <property type="entry name" value="HATPase"/>
    <property type="match status" value="1"/>
</dbReference>
<feature type="transmembrane region" description="Helical" evidence="12">
    <location>
        <begin position="196"/>
        <end position="220"/>
    </location>
</feature>
<evidence type="ECO:0000256" key="2">
    <source>
        <dbReference type="ARBA" id="ARBA00004236"/>
    </source>
</evidence>
<dbReference type="SMART" id="SM00304">
    <property type="entry name" value="HAMP"/>
    <property type="match status" value="1"/>
</dbReference>
<keyword evidence="10 12" id="KW-0472">Membrane</keyword>
<keyword evidence="15" id="KW-0067">ATP-binding</keyword>
<evidence type="ECO:0000259" key="13">
    <source>
        <dbReference type="PROSITE" id="PS50109"/>
    </source>
</evidence>
<comment type="catalytic activity">
    <reaction evidence="1">
        <text>ATP + protein L-histidine = ADP + protein N-phospho-L-histidine.</text>
        <dbReference type="EC" id="2.7.13.3"/>
    </reaction>
</comment>
<evidence type="ECO:0000256" key="4">
    <source>
        <dbReference type="ARBA" id="ARBA00022553"/>
    </source>
</evidence>
<sequence length="510" mass="53671">MTASAVSRSSSSSHSSSRQPADRRSPGRRWTLRRTLVVGTSLLVALAFVVMSLATIVSLRSFTLDRLDQQVTEGLSFASGRGSFENRGGSQPPPGQDQDQGQNADRPAPRIGSLQAVVASDGTVRTSDYTRSDGTQVQLTADQVALLQADVPTDRTPVTIDLGGDLGSFRVAAAEVDGTTVFAGNSDADVSATTTALTVILLAVSAATLLIAVIGLSLFVRRSLRPLDRVAAVAQRVSTLSLAAGSVEIPDRVGDADTDPTTEVGRVGASLNGLLGHVQTSLAARQHSEDQLRRFIADASHELRTPLSSIRGYAQLSLGEDAPMTPTQARSFDRIESEATRMASLVDDLLLLARLDAGQPLRRDEVELTLLAVDAVSDAQAADATHAWRLDVTDDLISVTGDENRLRQVVANLLRNAQVHTPPGTTVTLSLARDGAEAVLRVVDDGPGIDPGVAGRLFDRFARADDSRNRDAGSTGLGLSIAQAITEAHGGSIAVESEPGRTVFAVRLPT</sequence>
<organism evidence="15 16">
    <name type="scientific">Microbacterium phycohabitans</name>
    <dbReference type="NCBI Taxonomy" id="3075993"/>
    <lineage>
        <taxon>Bacteria</taxon>
        <taxon>Bacillati</taxon>
        <taxon>Actinomycetota</taxon>
        <taxon>Actinomycetes</taxon>
        <taxon>Micrococcales</taxon>
        <taxon>Microbacteriaceae</taxon>
        <taxon>Microbacterium</taxon>
    </lineage>
</organism>
<dbReference type="PROSITE" id="PS50109">
    <property type="entry name" value="HIS_KIN"/>
    <property type="match status" value="1"/>
</dbReference>
<dbReference type="PANTHER" id="PTHR45436:SF5">
    <property type="entry name" value="SENSOR HISTIDINE KINASE TRCS"/>
    <property type="match status" value="1"/>
</dbReference>
<feature type="region of interest" description="Disordered" evidence="11">
    <location>
        <begin position="78"/>
        <end position="108"/>
    </location>
</feature>
<evidence type="ECO:0000256" key="5">
    <source>
        <dbReference type="ARBA" id="ARBA00022679"/>
    </source>
</evidence>
<dbReference type="SUPFAM" id="SSF47384">
    <property type="entry name" value="Homodimeric domain of signal transducing histidine kinase"/>
    <property type="match status" value="1"/>
</dbReference>
<accession>A0ABU3SL40</accession>
<keyword evidence="16" id="KW-1185">Reference proteome</keyword>
<evidence type="ECO:0000313" key="16">
    <source>
        <dbReference type="Proteomes" id="UP001261125"/>
    </source>
</evidence>
<evidence type="ECO:0000313" key="15">
    <source>
        <dbReference type="EMBL" id="MDU0345534.1"/>
    </source>
</evidence>
<protein>
    <recommendedName>
        <fullName evidence="3">histidine kinase</fullName>
        <ecNumber evidence="3">2.7.13.3</ecNumber>
    </recommendedName>
</protein>
<dbReference type="InterPro" id="IPR003594">
    <property type="entry name" value="HATPase_dom"/>
</dbReference>
<name>A0ABU3SL40_9MICO</name>
<keyword evidence="5" id="KW-0808">Transferase</keyword>
<evidence type="ECO:0000256" key="3">
    <source>
        <dbReference type="ARBA" id="ARBA00012438"/>
    </source>
</evidence>
<reference evidence="15 16" key="1">
    <citation type="submission" date="2023-09" db="EMBL/GenBank/DDBJ databases">
        <title>Microbacterium fusihabitans sp. nov., Microbacterium phycihabitans sp. nov., and Microbacterium cervinum sp. nov., isolated from dried seaweeds of beach.</title>
        <authorList>
            <person name="Lee S.D."/>
        </authorList>
    </citation>
    <scope>NUCLEOTIDE SEQUENCE [LARGE SCALE GENOMIC DNA]</scope>
    <source>
        <strain evidence="15 16">KSW2-29</strain>
    </source>
</reference>
<comment type="caution">
    <text evidence="15">The sequence shown here is derived from an EMBL/GenBank/DDBJ whole genome shotgun (WGS) entry which is preliminary data.</text>
</comment>
<gene>
    <name evidence="15" type="ORF">RWH44_07435</name>
</gene>
<dbReference type="SUPFAM" id="SSF55874">
    <property type="entry name" value="ATPase domain of HSP90 chaperone/DNA topoisomerase II/histidine kinase"/>
    <property type="match status" value="1"/>
</dbReference>
<dbReference type="InterPro" id="IPR005467">
    <property type="entry name" value="His_kinase_dom"/>
</dbReference>
<evidence type="ECO:0000256" key="11">
    <source>
        <dbReference type="SAM" id="MobiDB-lite"/>
    </source>
</evidence>
<keyword evidence="6 12" id="KW-0812">Transmembrane</keyword>
<feature type="compositionally biased region" description="Low complexity" evidence="11">
    <location>
        <begin position="1"/>
        <end position="18"/>
    </location>
</feature>
<evidence type="ECO:0000256" key="7">
    <source>
        <dbReference type="ARBA" id="ARBA00022777"/>
    </source>
</evidence>
<dbReference type="InterPro" id="IPR036890">
    <property type="entry name" value="HATPase_C_sf"/>
</dbReference>
<evidence type="ECO:0000259" key="14">
    <source>
        <dbReference type="PROSITE" id="PS50885"/>
    </source>
</evidence>
<evidence type="ECO:0000256" key="1">
    <source>
        <dbReference type="ARBA" id="ARBA00000085"/>
    </source>
</evidence>
<dbReference type="PANTHER" id="PTHR45436">
    <property type="entry name" value="SENSOR HISTIDINE KINASE YKOH"/>
    <property type="match status" value="1"/>
</dbReference>
<dbReference type="PROSITE" id="PS50885">
    <property type="entry name" value="HAMP"/>
    <property type="match status" value="1"/>
</dbReference>
<dbReference type="InterPro" id="IPR003661">
    <property type="entry name" value="HisK_dim/P_dom"/>
</dbReference>
<dbReference type="GO" id="GO:0005524">
    <property type="term" value="F:ATP binding"/>
    <property type="evidence" value="ECO:0007669"/>
    <property type="project" value="UniProtKB-KW"/>
</dbReference>
<comment type="subcellular location">
    <subcellularLocation>
        <location evidence="2">Cell membrane</location>
    </subcellularLocation>
</comment>
<dbReference type="RefSeq" id="WP_316004067.1">
    <property type="nucleotide sequence ID" value="NZ_JAWDIT010000002.1"/>
</dbReference>
<keyword evidence="7" id="KW-0418">Kinase</keyword>
<keyword evidence="15" id="KW-0547">Nucleotide-binding</keyword>
<dbReference type="PRINTS" id="PR00344">
    <property type="entry name" value="BCTRLSENSOR"/>
</dbReference>
<evidence type="ECO:0000256" key="6">
    <source>
        <dbReference type="ARBA" id="ARBA00022692"/>
    </source>
</evidence>